<accession>A0A081ALL2</accession>
<name>A0A081ALL2_PHYNI</name>
<reference evidence="2 3" key="1">
    <citation type="submission" date="2013-11" db="EMBL/GenBank/DDBJ databases">
        <title>The Genome Sequence of Phytophthora parasitica P1976.</title>
        <authorList>
            <consortium name="The Broad Institute Genomics Platform"/>
            <person name="Russ C."/>
            <person name="Tyler B."/>
            <person name="Panabieres F."/>
            <person name="Shan W."/>
            <person name="Tripathy S."/>
            <person name="Grunwald N."/>
            <person name="Machado M."/>
            <person name="Johnson C.S."/>
            <person name="Walker B."/>
            <person name="Young S."/>
            <person name="Zeng Q."/>
            <person name="Gargeya S."/>
            <person name="Fitzgerald M."/>
            <person name="Haas B."/>
            <person name="Abouelleil A."/>
            <person name="Allen A.W."/>
            <person name="Alvarado L."/>
            <person name="Arachchi H.M."/>
            <person name="Berlin A.M."/>
            <person name="Chapman S.B."/>
            <person name="Gainer-Dewar J."/>
            <person name="Goldberg J."/>
            <person name="Griggs A."/>
            <person name="Gujja S."/>
            <person name="Hansen M."/>
            <person name="Howarth C."/>
            <person name="Imamovic A."/>
            <person name="Ireland A."/>
            <person name="Larimer J."/>
            <person name="McCowan C."/>
            <person name="Murphy C."/>
            <person name="Pearson M."/>
            <person name="Poon T.W."/>
            <person name="Priest M."/>
            <person name="Roberts A."/>
            <person name="Saif S."/>
            <person name="Shea T."/>
            <person name="Sisk P."/>
            <person name="Sykes S."/>
            <person name="Wortman J."/>
            <person name="Nusbaum C."/>
            <person name="Birren B."/>
        </authorList>
    </citation>
    <scope>NUCLEOTIDE SEQUENCE [LARGE SCALE GENOMIC DNA]</scope>
    <source>
        <strain evidence="2 3">P1976</strain>
    </source>
</reference>
<protein>
    <submittedName>
        <fullName evidence="2">Uncharacterized protein</fullName>
    </submittedName>
</protein>
<evidence type="ECO:0000313" key="3">
    <source>
        <dbReference type="Proteomes" id="UP000028582"/>
    </source>
</evidence>
<proteinExistence type="predicted"/>
<organism evidence="2 3">
    <name type="scientific">Phytophthora nicotianae P1976</name>
    <dbReference type="NCBI Taxonomy" id="1317066"/>
    <lineage>
        <taxon>Eukaryota</taxon>
        <taxon>Sar</taxon>
        <taxon>Stramenopiles</taxon>
        <taxon>Oomycota</taxon>
        <taxon>Peronosporomycetes</taxon>
        <taxon>Peronosporales</taxon>
        <taxon>Peronosporaceae</taxon>
        <taxon>Phytophthora</taxon>
    </lineage>
</organism>
<feature type="region of interest" description="Disordered" evidence="1">
    <location>
        <begin position="47"/>
        <end position="75"/>
    </location>
</feature>
<gene>
    <name evidence="2" type="ORF">F444_05614</name>
</gene>
<sequence>MKRSPEDALDVSTDRLTCAERWEKILEQRERDGGRLDSEVTDENSFEVRFSGDSSGGGSAMPTRSRLVAHRNYKV</sequence>
<evidence type="ECO:0000313" key="2">
    <source>
        <dbReference type="EMBL" id="ETO79773.1"/>
    </source>
</evidence>
<dbReference type="EMBL" id="ANJA01001070">
    <property type="protein sequence ID" value="ETO79773.1"/>
    <property type="molecule type" value="Genomic_DNA"/>
</dbReference>
<evidence type="ECO:0000256" key="1">
    <source>
        <dbReference type="SAM" id="MobiDB-lite"/>
    </source>
</evidence>
<dbReference type="AlphaFoldDB" id="A0A081ALL2"/>
<comment type="caution">
    <text evidence="2">The sequence shown here is derived from an EMBL/GenBank/DDBJ whole genome shotgun (WGS) entry which is preliminary data.</text>
</comment>
<dbReference type="Proteomes" id="UP000028582">
    <property type="component" value="Unassembled WGS sequence"/>
</dbReference>